<dbReference type="NCBIfam" id="TIGR00254">
    <property type="entry name" value="GGDEF"/>
    <property type="match status" value="1"/>
</dbReference>
<organism evidence="4 5">
    <name type="scientific">Undibacterium parvum</name>
    <dbReference type="NCBI Taxonomy" id="401471"/>
    <lineage>
        <taxon>Bacteria</taxon>
        <taxon>Pseudomonadati</taxon>
        <taxon>Pseudomonadota</taxon>
        <taxon>Betaproteobacteria</taxon>
        <taxon>Burkholderiales</taxon>
        <taxon>Oxalobacteraceae</taxon>
        <taxon>Undibacterium</taxon>
    </lineage>
</organism>
<name>A0A3S9HIH7_9BURK</name>
<dbReference type="AlphaFoldDB" id="A0A3S9HIH7"/>
<feature type="domain" description="GGDEF" evidence="3">
    <location>
        <begin position="77"/>
        <end position="209"/>
    </location>
</feature>
<dbReference type="Pfam" id="PF00990">
    <property type="entry name" value="GGDEF"/>
    <property type="match status" value="1"/>
</dbReference>
<dbReference type="EC" id="2.7.7.65" evidence="1"/>
<dbReference type="PROSITE" id="PS50887">
    <property type="entry name" value="GGDEF"/>
    <property type="match status" value="1"/>
</dbReference>
<dbReference type="InterPro" id="IPR000160">
    <property type="entry name" value="GGDEF_dom"/>
</dbReference>
<dbReference type="Proteomes" id="UP000275663">
    <property type="component" value="Chromosome"/>
</dbReference>
<dbReference type="OrthoDB" id="8749970at2"/>
<reference evidence="4 5" key="1">
    <citation type="journal article" date="2011" name="Int. J. Syst. Evol. Microbiol.">
        <title>Description of Undibacterium oligocarboniphilum sp. nov., isolated from purified water, and Undibacterium pigrum strain CCUG 49012 as the type strain of Undibacterium parvum sp. nov., and emended descriptions of the genus Undibacterium and the species Undibacterium pigrum.</title>
        <authorList>
            <person name="Eder W."/>
            <person name="Wanner G."/>
            <person name="Ludwig W."/>
            <person name="Busse H.J."/>
            <person name="Ziemke-Kageler F."/>
            <person name="Lang E."/>
        </authorList>
    </citation>
    <scope>NUCLEOTIDE SEQUENCE [LARGE SCALE GENOMIC DNA]</scope>
    <source>
        <strain evidence="4 5">DSM 23061</strain>
    </source>
</reference>
<dbReference type="KEGG" id="upv:EJN92_07830"/>
<comment type="catalytic activity">
    <reaction evidence="2">
        <text>2 GTP = 3',3'-c-di-GMP + 2 diphosphate</text>
        <dbReference type="Rhea" id="RHEA:24898"/>
        <dbReference type="ChEBI" id="CHEBI:33019"/>
        <dbReference type="ChEBI" id="CHEBI:37565"/>
        <dbReference type="ChEBI" id="CHEBI:58805"/>
        <dbReference type="EC" id="2.7.7.65"/>
    </reaction>
</comment>
<accession>A0A3S9HIH7</accession>
<dbReference type="PANTHER" id="PTHR45138:SF9">
    <property type="entry name" value="DIGUANYLATE CYCLASE DGCM-RELATED"/>
    <property type="match status" value="1"/>
</dbReference>
<sequence length="220" mass="23959">MPRNTKQSVPYAQQQLTLAIAQLKQGGPREEILPMLETVLSQLQTLATHDSLTGALNRRALLAKLEFELERSLRTGHSFSFAVIGIDHLPEIMEQFGQDATKHILQMVTAQANTMLRTLDSFGRVAATEFAIVMPTTWLDQSLKAIARLQARITEVDWSNTVPGRNISFCTGLTANAPGDSADKMLARASEALKKAKALGAGQIAQIEADLPSYDANASE</sequence>
<evidence type="ECO:0000256" key="2">
    <source>
        <dbReference type="ARBA" id="ARBA00034247"/>
    </source>
</evidence>
<gene>
    <name evidence="4" type="ORF">EJN92_07830</name>
</gene>
<dbReference type="EMBL" id="CP034464">
    <property type="protein sequence ID" value="AZP11921.1"/>
    <property type="molecule type" value="Genomic_DNA"/>
</dbReference>
<protein>
    <recommendedName>
        <fullName evidence="1">diguanylate cyclase</fullName>
        <ecNumber evidence="1">2.7.7.65</ecNumber>
    </recommendedName>
</protein>
<dbReference type="InterPro" id="IPR029787">
    <property type="entry name" value="Nucleotide_cyclase"/>
</dbReference>
<proteinExistence type="predicted"/>
<dbReference type="GO" id="GO:0052621">
    <property type="term" value="F:diguanylate cyclase activity"/>
    <property type="evidence" value="ECO:0007669"/>
    <property type="project" value="UniProtKB-EC"/>
</dbReference>
<dbReference type="SMART" id="SM00267">
    <property type="entry name" value="GGDEF"/>
    <property type="match status" value="1"/>
</dbReference>
<evidence type="ECO:0000256" key="1">
    <source>
        <dbReference type="ARBA" id="ARBA00012528"/>
    </source>
</evidence>
<dbReference type="Gene3D" id="3.30.70.270">
    <property type="match status" value="1"/>
</dbReference>
<evidence type="ECO:0000259" key="3">
    <source>
        <dbReference type="PROSITE" id="PS50887"/>
    </source>
</evidence>
<keyword evidence="5" id="KW-1185">Reference proteome</keyword>
<evidence type="ECO:0000313" key="5">
    <source>
        <dbReference type="Proteomes" id="UP000275663"/>
    </source>
</evidence>
<evidence type="ECO:0000313" key="4">
    <source>
        <dbReference type="EMBL" id="AZP11921.1"/>
    </source>
</evidence>
<dbReference type="CDD" id="cd01949">
    <property type="entry name" value="GGDEF"/>
    <property type="match status" value="1"/>
</dbReference>
<dbReference type="RefSeq" id="WP_126127303.1">
    <property type="nucleotide sequence ID" value="NZ_CP034464.1"/>
</dbReference>
<dbReference type="InterPro" id="IPR050469">
    <property type="entry name" value="Diguanylate_Cyclase"/>
</dbReference>
<dbReference type="PANTHER" id="PTHR45138">
    <property type="entry name" value="REGULATORY COMPONENTS OF SENSORY TRANSDUCTION SYSTEM"/>
    <property type="match status" value="1"/>
</dbReference>
<dbReference type="SUPFAM" id="SSF55073">
    <property type="entry name" value="Nucleotide cyclase"/>
    <property type="match status" value="1"/>
</dbReference>
<dbReference type="InterPro" id="IPR043128">
    <property type="entry name" value="Rev_trsase/Diguanyl_cyclase"/>
</dbReference>